<proteinExistence type="predicted"/>
<evidence type="ECO:0000313" key="3">
    <source>
        <dbReference type="Proteomes" id="UP000579523"/>
    </source>
</evidence>
<gene>
    <name evidence="2" type="ORF">FHS37_001289</name>
</gene>
<comment type="caution">
    <text evidence="2">The sequence shown here is derived from an EMBL/GenBank/DDBJ whole genome shotgun (WGS) entry which is preliminary data.</text>
</comment>
<protein>
    <submittedName>
        <fullName evidence="2">Uncharacterized protein</fullName>
    </submittedName>
</protein>
<reference evidence="2 3" key="1">
    <citation type="submission" date="2020-08" db="EMBL/GenBank/DDBJ databases">
        <title>Genomic Encyclopedia of Type Strains, Phase III (KMG-III): the genomes of soil and plant-associated and newly described type strains.</title>
        <authorList>
            <person name="Whitman W."/>
        </authorList>
    </citation>
    <scope>NUCLEOTIDE SEQUENCE [LARGE SCALE GENOMIC DNA]</scope>
    <source>
        <strain evidence="2 3">CECT 3273</strain>
    </source>
</reference>
<evidence type="ECO:0000256" key="1">
    <source>
        <dbReference type="SAM" id="MobiDB-lite"/>
    </source>
</evidence>
<organism evidence="2 3">
    <name type="scientific">Streptomyces griseomycini</name>
    <dbReference type="NCBI Taxonomy" id="66895"/>
    <lineage>
        <taxon>Bacteria</taxon>
        <taxon>Bacillati</taxon>
        <taxon>Actinomycetota</taxon>
        <taxon>Actinomycetes</taxon>
        <taxon>Kitasatosporales</taxon>
        <taxon>Streptomycetaceae</taxon>
        <taxon>Streptomyces</taxon>
    </lineage>
</organism>
<sequence>MPDADTDAAAPRDATGYGPGPSLHAVVAERPAACRRTD</sequence>
<accession>A0A7W7LWA3</accession>
<keyword evidence="3" id="KW-1185">Reference proteome</keyword>
<name>A0A7W7LWA3_9ACTN</name>
<feature type="region of interest" description="Disordered" evidence="1">
    <location>
        <begin position="1"/>
        <end position="38"/>
    </location>
</feature>
<dbReference type="Proteomes" id="UP000579523">
    <property type="component" value="Unassembled WGS sequence"/>
</dbReference>
<evidence type="ECO:0000313" key="2">
    <source>
        <dbReference type="EMBL" id="MBB4897262.1"/>
    </source>
</evidence>
<dbReference type="AlphaFoldDB" id="A0A7W7LWA3"/>
<dbReference type="EMBL" id="JACHJI010000002">
    <property type="protein sequence ID" value="MBB4897262.1"/>
    <property type="molecule type" value="Genomic_DNA"/>
</dbReference>